<dbReference type="Gene3D" id="3.90.1410.10">
    <property type="entry name" value="set domain protein methyltransferase, domain 1"/>
    <property type="match status" value="1"/>
</dbReference>
<dbReference type="SUPFAM" id="SSF82199">
    <property type="entry name" value="SET domain"/>
    <property type="match status" value="1"/>
</dbReference>
<sequence>MEVLERHAACAVGFVDATAGRGLVAKRSLAAGDAVVVVPWESVFDLRAAMGALRRDAESSFPLLRGASTGADPALLIDDALTSVGGATVHLARAAALACGLLAALRNPKGRWAWYARSLPCRAGYARVRDAQRRAKRLGGRKHEAEDDDEQLNLNVDCLERSEKDLWAHADVGLARLLRVERWWFRRAFDALFDGAASVESWMWASVVVRSRSIGIPDDGAPFPPTGALADAVRGDGPRPRGFALVPFLDFANHDDAEDNAKLCQFDDAAGGVGLVATRPVAEGDEIRFNYRPDEHLRGFYRSYGFVPARPPRQIYDVDDADDAEAADRRRTPAAAAAARTRARARVALLGLALRAARREPGGGDAADAYRAASAAILEEALADLVRVERVRVDVG</sequence>
<proteinExistence type="predicted"/>
<dbReference type="Proteomes" id="UP001363151">
    <property type="component" value="Unassembled WGS sequence"/>
</dbReference>
<dbReference type="InterPro" id="IPR046341">
    <property type="entry name" value="SET_dom_sf"/>
</dbReference>
<protein>
    <recommendedName>
        <fullName evidence="2">SET domain-containing protein</fullName>
    </recommendedName>
</protein>
<dbReference type="PANTHER" id="PTHR13271:SF140">
    <property type="entry name" value="SET DOMAIN-CONTAINING PROTEIN"/>
    <property type="match status" value="1"/>
</dbReference>
<feature type="domain" description="SET" evidence="2">
    <location>
        <begin position="8"/>
        <end position="292"/>
    </location>
</feature>
<feature type="coiled-coil region" evidence="1">
    <location>
        <begin position="128"/>
        <end position="162"/>
    </location>
</feature>
<dbReference type="CDD" id="cd10527">
    <property type="entry name" value="SET_LSMT"/>
    <property type="match status" value="1"/>
</dbReference>
<accession>A0ABR1FLJ4</accession>
<dbReference type="PROSITE" id="PS50280">
    <property type="entry name" value="SET"/>
    <property type="match status" value="1"/>
</dbReference>
<name>A0ABR1FLJ4_AURAN</name>
<dbReference type="EMBL" id="JBBJCI010000364">
    <property type="protein sequence ID" value="KAK7233059.1"/>
    <property type="molecule type" value="Genomic_DNA"/>
</dbReference>
<evidence type="ECO:0000259" key="2">
    <source>
        <dbReference type="PROSITE" id="PS50280"/>
    </source>
</evidence>
<dbReference type="InterPro" id="IPR050600">
    <property type="entry name" value="SETD3_SETD6_MTase"/>
</dbReference>
<evidence type="ECO:0000313" key="3">
    <source>
        <dbReference type="EMBL" id="KAK7233059.1"/>
    </source>
</evidence>
<evidence type="ECO:0000256" key="1">
    <source>
        <dbReference type="SAM" id="Coils"/>
    </source>
</evidence>
<dbReference type="Pfam" id="PF00856">
    <property type="entry name" value="SET"/>
    <property type="match status" value="1"/>
</dbReference>
<gene>
    <name evidence="3" type="ORF">SO694_00039150</name>
</gene>
<reference evidence="3 4" key="1">
    <citation type="submission" date="2024-03" db="EMBL/GenBank/DDBJ databases">
        <title>Aureococcus anophagefferens CCMP1851 and Kratosvirus quantuckense: Draft genome of a second virus-susceptible host strain in the model system.</title>
        <authorList>
            <person name="Chase E."/>
            <person name="Truchon A.R."/>
            <person name="Schepens W."/>
            <person name="Wilhelm S.W."/>
        </authorList>
    </citation>
    <scope>NUCLEOTIDE SEQUENCE [LARGE SCALE GENOMIC DNA]</scope>
    <source>
        <strain evidence="3 4">CCMP1851</strain>
    </source>
</reference>
<dbReference type="InterPro" id="IPR001214">
    <property type="entry name" value="SET_dom"/>
</dbReference>
<keyword evidence="1" id="KW-0175">Coiled coil</keyword>
<dbReference type="PANTHER" id="PTHR13271">
    <property type="entry name" value="UNCHARACTERIZED PUTATIVE METHYLTRANSFERASE"/>
    <property type="match status" value="1"/>
</dbReference>
<evidence type="ECO:0000313" key="4">
    <source>
        <dbReference type="Proteomes" id="UP001363151"/>
    </source>
</evidence>
<keyword evidence="4" id="KW-1185">Reference proteome</keyword>
<organism evidence="3 4">
    <name type="scientific">Aureococcus anophagefferens</name>
    <name type="common">Harmful bloom alga</name>
    <dbReference type="NCBI Taxonomy" id="44056"/>
    <lineage>
        <taxon>Eukaryota</taxon>
        <taxon>Sar</taxon>
        <taxon>Stramenopiles</taxon>
        <taxon>Ochrophyta</taxon>
        <taxon>Pelagophyceae</taxon>
        <taxon>Pelagomonadales</taxon>
        <taxon>Pelagomonadaceae</taxon>
        <taxon>Aureococcus</taxon>
    </lineage>
</organism>
<comment type="caution">
    <text evidence="3">The sequence shown here is derived from an EMBL/GenBank/DDBJ whole genome shotgun (WGS) entry which is preliminary data.</text>
</comment>